<dbReference type="SMART" id="SM00895">
    <property type="entry name" value="FCD"/>
    <property type="match status" value="1"/>
</dbReference>
<dbReference type="PRINTS" id="PR00035">
    <property type="entry name" value="HTHGNTR"/>
</dbReference>
<reference evidence="5 6" key="1">
    <citation type="submission" date="2019-11" db="EMBL/GenBank/DDBJ databases">
        <title>Comparative genomics of hydrocarbon-degrading Desulfosarcina strains.</title>
        <authorList>
            <person name="Watanabe M."/>
            <person name="Kojima H."/>
            <person name="Fukui M."/>
        </authorList>
    </citation>
    <scope>NUCLEOTIDE SEQUENCE [LARGE SCALE GENOMIC DNA]</scope>
    <source>
        <strain evidence="5 6">28bB2T</strain>
    </source>
</reference>
<organism evidence="5 6">
    <name type="scientific">Desulfosarcina ovata subsp. sediminis</name>
    <dbReference type="NCBI Taxonomy" id="885957"/>
    <lineage>
        <taxon>Bacteria</taxon>
        <taxon>Pseudomonadati</taxon>
        <taxon>Thermodesulfobacteriota</taxon>
        <taxon>Desulfobacteria</taxon>
        <taxon>Desulfobacterales</taxon>
        <taxon>Desulfosarcinaceae</taxon>
        <taxon>Desulfosarcina</taxon>
    </lineage>
</organism>
<dbReference type="KEGG" id="dov:DSCO28_52490"/>
<dbReference type="GO" id="GO:0003677">
    <property type="term" value="F:DNA binding"/>
    <property type="evidence" value="ECO:0007669"/>
    <property type="project" value="UniProtKB-KW"/>
</dbReference>
<dbReference type="RefSeq" id="WP_155312131.1">
    <property type="nucleotide sequence ID" value="NZ_AP021876.1"/>
</dbReference>
<evidence type="ECO:0000256" key="3">
    <source>
        <dbReference type="ARBA" id="ARBA00023163"/>
    </source>
</evidence>
<evidence type="ECO:0000259" key="4">
    <source>
        <dbReference type="PROSITE" id="PS50949"/>
    </source>
</evidence>
<evidence type="ECO:0000313" key="5">
    <source>
        <dbReference type="EMBL" id="BBO84683.1"/>
    </source>
</evidence>
<dbReference type="Gene3D" id="1.20.120.530">
    <property type="entry name" value="GntR ligand-binding domain-like"/>
    <property type="match status" value="1"/>
</dbReference>
<sequence length="237" mass="26945">MPLTGPIKKRKLSDEILERLLLLFETGKLKPEDEMPSERELMERFMVGRPAVREALQSLERMGLIAIRHGERAKVLKPTEAGIFDQIDFAARQLLASSGRNVEFLREARQIMEAGIAKLAVQHATPAGIKALKKHLETMRKNDGNREAFMEADQHFHIALAKMTQNPILHTTMRAVFGWLSQYHAELLSVPGLEDLIIKEHEAILKKIIDRDADGASKQISDHILQVNELYPKHRPK</sequence>
<dbReference type="Pfam" id="PF07729">
    <property type="entry name" value="FCD"/>
    <property type="match status" value="1"/>
</dbReference>
<dbReference type="SUPFAM" id="SSF46785">
    <property type="entry name" value="Winged helix' DNA-binding domain"/>
    <property type="match status" value="1"/>
</dbReference>
<accession>A0A5K7ZWP8</accession>
<name>A0A5K7ZWP8_9BACT</name>
<dbReference type="InterPro" id="IPR011711">
    <property type="entry name" value="GntR_C"/>
</dbReference>
<dbReference type="Pfam" id="PF00392">
    <property type="entry name" value="GntR"/>
    <property type="match status" value="1"/>
</dbReference>
<keyword evidence="2" id="KW-0238">DNA-binding</keyword>
<dbReference type="PANTHER" id="PTHR43537:SF5">
    <property type="entry name" value="UXU OPERON TRANSCRIPTIONAL REGULATOR"/>
    <property type="match status" value="1"/>
</dbReference>
<protein>
    <submittedName>
        <fullName evidence="5">GntR family transcriptional regulator</fullName>
    </submittedName>
</protein>
<keyword evidence="3" id="KW-0804">Transcription</keyword>
<dbReference type="PROSITE" id="PS50949">
    <property type="entry name" value="HTH_GNTR"/>
    <property type="match status" value="1"/>
</dbReference>
<dbReference type="InterPro" id="IPR000524">
    <property type="entry name" value="Tscrpt_reg_HTH_GntR"/>
</dbReference>
<dbReference type="Proteomes" id="UP000425960">
    <property type="component" value="Chromosome"/>
</dbReference>
<dbReference type="EMBL" id="AP021876">
    <property type="protein sequence ID" value="BBO84683.1"/>
    <property type="molecule type" value="Genomic_DNA"/>
</dbReference>
<dbReference type="InterPro" id="IPR036390">
    <property type="entry name" value="WH_DNA-bd_sf"/>
</dbReference>
<dbReference type="InterPro" id="IPR036388">
    <property type="entry name" value="WH-like_DNA-bd_sf"/>
</dbReference>
<dbReference type="SMART" id="SM00345">
    <property type="entry name" value="HTH_GNTR"/>
    <property type="match status" value="1"/>
</dbReference>
<dbReference type="GO" id="GO:0003700">
    <property type="term" value="F:DNA-binding transcription factor activity"/>
    <property type="evidence" value="ECO:0007669"/>
    <property type="project" value="InterPro"/>
</dbReference>
<proteinExistence type="predicted"/>
<keyword evidence="1" id="KW-0805">Transcription regulation</keyword>
<dbReference type="PANTHER" id="PTHR43537">
    <property type="entry name" value="TRANSCRIPTIONAL REGULATOR, GNTR FAMILY"/>
    <property type="match status" value="1"/>
</dbReference>
<evidence type="ECO:0000313" key="6">
    <source>
        <dbReference type="Proteomes" id="UP000425960"/>
    </source>
</evidence>
<dbReference type="AlphaFoldDB" id="A0A5K7ZWP8"/>
<dbReference type="SUPFAM" id="SSF48008">
    <property type="entry name" value="GntR ligand-binding domain-like"/>
    <property type="match status" value="1"/>
</dbReference>
<evidence type="ECO:0000256" key="1">
    <source>
        <dbReference type="ARBA" id="ARBA00023015"/>
    </source>
</evidence>
<feature type="domain" description="HTH gntR-type" evidence="4">
    <location>
        <begin position="10"/>
        <end position="78"/>
    </location>
</feature>
<evidence type="ECO:0000256" key="2">
    <source>
        <dbReference type="ARBA" id="ARBA00023125"/>
    </source>
</evidence>
<gene>
    <name evidence="5" type="ORF">DSCO28_52490</name>
</gene>
<dbReference type="Gene3D" id="1.10.10.10">
    <property type="entry name" value="Winged helix-like DNA-binding domain superfamily/Winged helix DNA-binding domain"/>
    <property type="match status" value="1"/>
</dbReference>
<dbReference type="CDD" id="cd07377">
    <property type="entry name" value="WHTH_GntR"/>
    <property type="match status" value="1"/>
</dbReference>
<dbReference type="InterPro" id="IPR008920">
    <property type="entry name" value="TF_FadR/GntR_C"/>
</dbReference>